<dbReference type="Gene3D" id="2.160.10.10">
    <property type="entry name" value="Hexapeptide repeat proteins"/>
    <property type="match status" value="1"/>
</dbReference>
<comment type="similarity">
    <text evidence="1">Belongs to the transferase hexapeptide repeat family.</text>
</comment>
<dbReference type="InterPro" id="IPR001451">
    <property type="entry name" value="Hexapep"/>
</dbReference>
<evidence type="ECO:0000313" key="4">
    <source>
        <dbReference type="Proteomes" id="UP000759298"/>
    </source>
</evidence>
<dbReference type="InterPro" id="IPR011004">
    <property type="entry name" value="Trimer_LpxA-like_sf"/>
</dbReference>
<dbReference type="Proteomes" id="UP000759298">
    <property type="component" value="Unassembled WGS sequence"/>
</dbReference>
<dbReference type="Pfam" id="PF00132">
    <property type="entry name" value="Hexapep"/>
    <property type="match status" value="1"/>
</dbReference>
<feature type="region of interest" description="Disordered" evidence="2">
    <location>
        <begin position="19"/>
        <end position="38"/>
    </location>
</feature>
<evidence type="ECO:0000256" key="1">
    <source>
        <dbReference type="ARBA" id="ARBA00007274"/>
    </source>
</evidence>
<dbReference type="EMBL" id="JAHWXP010000002">
    <property type="protein sequence ID" value="MBY8336644.1"/>
    <property type="molecule type" value="Genomic_DNA"/>
</dbReference>
<keyword evidence="4" id="KW-1185">Reference proteome</keyword>
<accession>A0ABS7PC63</accession>
<dbReference type="Pfam" id="PF14602">
    <property type="entry name" value="Hexapep_2"/>
    <property type="match status" value="1"/>
</dbReference>
<organism evidence="3 4">
    <name type="scientific">Alteriqipengyuania abyssalis</name>
    <dbReference type="NCBI Taxonomy" id="2860200"/>
    <lineage>
        <taxon>Bacteria</taxon>
        <taxon>Pseudomonadati</taxon>
        <taxon>Pseudomonadota</taxon>
        <taxon>Alphaproteobacteria</taxon>
        <taxon>Sphingomonadales</taxon>
        <taxon>Erythrobacteraceae</taxon>
        <taxon>Alteriqipengyuania</taxon>
    </lineage>
</organism>
<dbReference type="CDD" id="cd03358">
    <property type="entry name" value="LbH_WxcM_N_like"/>
    <property type="match status" value="1"/>
</dbReference>
<dbReference type="SUPFAM" id="SSF51161">
    <property type="entry name" value="Trimeric LpxA-like enzymes"/>
    <property type="match status" value="1"/>
</dbReference>
<sequence length="238" mass="25412">MPALHRLHRTGHAAAYRCGRGTARSRSPRPCGSRATGLAGRKQVTDKKPYFAHESAYVDEPSTIGAGTKIWHFSHVLPNTTIGENCVLGQNVVAGPDVTIGNNCKIQNNVSLYKGVELADGVFCGPSCVFTNVLTPRAEIERKSEFAPTPVGRGATIGANATVVCGHRIGDYAMIAAGAVVTKDVADFALVAGVPAKRIGWVSRTGERLDETLVCPRTGEKYEYDASSDTLRLTEERA</sequence>
<dbReference type="PANTHER" id="PTHR43300">
    <property type="entry name" value="ACETYLTRANSFERASE"/>
    <property type="match status" value="1"/>
</dbReference>
<comment type="caution">
    <text evidence="3">The sequence shown here is derived from an EMBL/GenBank/DDBJ whole genome shotgun (WGS) entry which is preliminary data.</text>
</comment>
<evidence type="ECO:0000256" key="2">
    <source>
        <dbReference type="SAM" id="MobiDB-lite"/>
    </source>
</evidence>
<evidence type="ECO:0000313" key="3">
    <source>
        <dbReference type="EMBL" id="MBY8336644.1"/>
    </source>
</evidence>
<name>A0ABS7PC63_9SPHN</name>
<proteinExistence type="inferred from homology"/>
<dbReference type="InterPro" id="IPR050179">
    <property type="entry name" value="Trans_hexapeptide_repeat"/>
</dbReference>
<gene>
    <name evidence="3" type="ORF">KYN89_06250</name>
</gene>
<reference evidence="3 4" key="1">
    <citation type="submission" date="2021-07" db="EMBL/GenBank/DDBJ databases">
        <title>Alteriqipengyuania abyssalis NZ-12B nov, sp.nov isolated from deep sea sponge in pacific ocean.</title>
        <authorList>
            <person name="Tareen S."/>
            <person name="Wink J."/>
        </authorList>
    </citation>
    <scope>NUCLEOTIDE SEQUENCE [LARGE SCALE GENOMIC DNA]</scope>
    <source>
        <strain evidence="3 4">NZ-12B</strain>
    </source>
</reference>
<dbReference type="PANTHER" id="PTHR43300:SF4">
    <property type="entry name" value="ACYL-[ACYL-CARRIER-PROTEIN]--UDP-N-ACETYLGLUCOSAMINE O-ACYLTRANSFERASE"/>
    <property type="match status" value="1"/>
</dbReference>
<protein>
    <submittedName>
        <fullName evidence="3">N-acetyltransferase</fullName>
    </submittedName>
</protein>